<name>A0ABQ8TCQ9_PERAM</name>
<gene>
    <name evidence="2" type="ORF">ANN_05812</name>
</gene>
<protein>
    <recommendedName>
        <fullName evidence="1">Reverse transcriptase domain-containing protein</fullName>
    </recommendedName>
</protein>
<evidence type="ECO:0000313" key="2">
    <source>
        <dbReference type="EMBL" id="KAJ4444023.1"/>
    </source>
</evidence>
<keyword evidence="3" id="KW-1185">Reference proteome</keyword>
<proteinExistence type="predicted"/>
<evidence type="ECO:0000313" key="3">
    <source>
        <dbReference type="Proteomes" id="UP001148838"/>
    </source>
</evidence>
<sequence length="640" mass="74146">MAGLCEGGNEPPGSLKACKSGEFRLNRDPWQICRGVTPLAAQVEEVENVGLLGRAAKFVFRAAKFVKGKREDGSDTIKELKWETLENRRRKTRITSLYRAHLGQKAWVDITARLEKPTYYGRNDHDFKIICRKQKTDVVKRVSAAPAFPLIGSRPHVPRWRASAWLTRADLRMQLIAARDVLSLFQRSELWNHLLQNIERELILKLTFEYAIRKVQDDREVLELNGLHQLLVYADDVNMLGENPQTIRENTGILLEASKEIGLEVNPEKTKYMIMSRDENIVRNGNIKIGNLSFEELEKFKYLGATTGMPWPLATVFVLKSTLGRVEPLNLSTRNWELTSSGIIRYGCALLRRDFAPHLIVLSQLSSLIVAADGSHSFVQWSDVGMCGVAAYVLGSNNRLESQTGKNRWNRRLGRIVNSLTIQKNSWNHRLGRIVNSLTIQKNSWNRRLRRIVNSLTIQKNGWNRRLGRIVNSLTIQKNSWKRRLGRIVNSLTIQKNSWNRRLRRIVNSDDSKNRWNRRLGRIVNSLTIQKNSWNRRLGRIVNSLTIQKNSWNRRLRRIVNSLTIQKNSWNRRLGRIVNSLMIQKNSWNRRLGRIVNSLTIQKNSWNRRLGRIVNSLTIQKNRLESQTEKNRELVDDSKE</sequence>
<evidence type="ECO:0000259" key="1">
    <source>
        <dbReference type="Pfam" id="PF00078"/>
    </source>
</evidence>
<dbReference type="Proteomes" id="UP001148838">
    <property type="component" value="Unassembled WGS sequence"/>
</dbReference>
<accession>A0ABQ8TCQ9</accession>
<organism evidence="2 3">
    <name type="scientific">Periplaneta americana</name>
    <name type="common">American cockroach</name>
    <name type="synonym">Blatta americana</name>
    <dbReference type="NCBI Taxonomy" id="6978"/>
    <lineage>
        <taxon>Eukaryota</taxon>
        <taxon>Metazoa</taxon>
        <taxon>Ecdysozoa</taxon>
        <taxon>Arthropoda</taxon>
        <taxon>Hexapoda</taxon>
        <taxon>Insecta</taxon>
        <taxon>Pterygota</taxon>
        <taxon>Neoptera</taxon>
        <taxon>Polyneoptera</taxon>
        <taxon>Dictyoptera</taxon>
        <taxon>Blattodea</taxon>
        <taxon>Blattoidea</taxon>
        <taxon>Blattidae</taxon>
        <taxon>Blattinae</taxon>
        <taxon>Periplaneta</taxon>
    </lineage>
</organism>
<comment type="caution">
    <text evidence="2">The sequence shown here is derived from an EMBL/GenBank/DDBJ whole genome shotgun (WGS) entry which is preliminary data.</text>
</comment>
<dbReference type="InterPro" id="IPR000477">
    <property type="entry name" value="RT_dom"/>
</dbReference>
<dbReference type="EMBL" id="JAJSOF020000011">
    <property type="protein sequence ID" value="KAJ4444023.1"/>
    <property type="molecule type" value="Genomic_DNA"/>
</dbReference>
<reference evidence="2 3" key="1">
    <citation type="journal article" date="2022" name="Allergy">
        <title>Genome assembly and annotation of Periplaneta americana reveal a comprehensive cockroach allergen profile.</title>
        <authorList>
            <person name="Wang L."/>
            <person name="Xiong Q."/>
            <person name="Saelim N."/>
            <person name="Wang L."/>
            <person name="Nong W."/>
            <person name="Wan A.T."/>
            <person name="Shi M."/>
            <person name="Liu X."/>
            <person name="Cao Q."/>
            <person name="Hui J.H.L."/>
            <person name="Sookrung N."/>
            <person name="Leung T.F."/>
            <person name="Tungtrongchitr A."/>
            <person name="Tsui S.K.W."/>
        </authorList>
    </citation>
    <scope>NUCLEOTIDE SEQUENCE [LARGE SCALE GENOMIC DNA]</scope>
    <source>
        <strain evidence="2">PWHHKU_190912</strain>
    </source>
</reference>
<feature type="domain" description="Reverse transcriptase" evidence="1">
    <location>
        <begin position="219"/>
        <end position="306"/>
    </location>
</feature>
<dbReference type="Pfam" id="PF00078">
    <property type="entry name" value="RVT_1"/>
    <property type="match status" value="1"/>
</dbReference>